<proteinExistence type="inferred from homology"/>
<evidence type="ECO:0000256" key="3">
    <source>
        <dbReference type="ARBA" id="ARBA00022679"/>
    </source>
</evidence>
<dbReference type="InterPro" id="IPR003362">
    <property type="entry name" value="Bact_transf"/>
</dbReference>
<dbReference type="RefSeq" id="WP_014368557.1">
    <property type="nucleotide sequence ID" value="NC_016935.1"/>
</dbReference>
<dbReference type="GO" id="GO:0016020">
    <property type="term" value="C:membrane"/>
    <property type="evidence" value="ECO:0007669"/>
    <property type="project" value="UniProtKB-SubCell"/>
</dbReference>
<dbReference type="EMBL" id="CP003235">
    <property type="protein sequence ID" value="AFC27784.1"/>
    <property type="molecule type" value="Genomic_DNA"/>
</dbReference>
<evidence type="ECO:0000313" key="10">
    <source>
        <dbReference type="Proteomes" id="UP000007523"/>
    </source>
</evidence>
<comment type="similarity">
    <text evidence="2">Belongs to the bacterial sugar transferase family.</text>
</comment>
<dbReference type="HOGENOM" id="CLU_024920_3_4_9"/>
<evidence type="ECO:0000313" key="9">
    <source>
        <dbReference type="EMBL" id="AFC27784.1"/>
    </source>
</evidence>
<feature type="transmembrane region" description="Helical" evidence="7">
    <location>
        <begin position="77"/>
        <end position="97"/>
    </location>
</feature>
<keyword evidence="4 7" id="KW-0812">Transmembrane</keyword>
<organism evidence="9 10">
    <name type="scientific">Paenibacillus mucilaginosus 3016</name>
    <dbReference type="NCBI Taxonomy" id="1116391"/>
    <lineage>
        <taxon>Bacteria</taxon>
        <taxon>Bacillati</taxon>
        <taxon>Bacillota</taxon>
        <taxon>Bacilli</taxon>
        <taxon>Bacillales</taxon>
        <taxon>Paenibacillaceae</taxon>
        <taxon>Paenibacillus</taxon>
    </lineage>
</organism>
<keyword evidence="6 7" id="KW-0472">Membrane</keyword>
<dbReference type="STRING" id="1116391.PM3016_834"/>
<dbReference type="Pfam" id="PF13727">
    <property type="entry name" value="CoA_binding_3"/>
    <property type="match status" value="1"/>
</dbReference>
<dbReference type="Proteomes" id="UP000007523">
    <property type="component" value="Chromosome"/>
</dbReference>
<dbReference type="NCBIfam" id="TIGR03025">
    <property type="entry name" value="EPS_sugtrans"/>
    <property type="match status" value="1"/>
</dbReference>
<feature type="transmembrane region" description="Helical" evidence="7">
    <location>
        <begin position="275"/>
        <end position="296"/>
    </location>
</feature>
<dbReference type="Pfam" id="PF02397">
    <property type="entry name" value="Bac_transf"/>
    <property type="match status" value="1"/>
</dbReference>
<evidence type="ECO:0000256" key="1">
    <source>
        <dbReference type="ARBA" id="ARBA00004141"/>
    </source>
</evidence>
<reference evidence="9 10" key="1">
    <citation type="journal article" date="2012" name="J. Bacteriol.">
        <title>Complete Genome Sequence of Paenibacillus mucilaginosus 3016, a Bacterium Functional as Microbial Fertilizer.</title>
        <authorList>
            <person name="Ma M."/>
            <person name="Wang Z."/>
            <person name="Li L."/>
            <person name="Jiang X."/>
            <person name="Guan D."/>
            <person name="Cao F."/>
            <person name="Chen H."/>
            <person name="Wang X."/>
            <person name="Shen D."/>
            <person name="Du B."/>
            <person name="Li J."/>
        </authorList>
    </citation>
    <scope>NUCLEOTIDE SEQUENCE [LARGE SCALE GENOMIC DNA]</scope>
    <source>
        <strain evidence="9 10">3016</strain>
    </source>
</reference>
<feature type="domain" description="Bacterial sugar transferase" evidence="8">
    <location>
        <begin position="270"/>
        <end position="459"/>
    </location>
</feature>
<feature type="transmembrane region" description="Helical" evidence="7">
    <location>
        <begin position="44"/>
        <end position="65"/>
    </location>
</feature>
<evidence type="ECO:0000256" key="7">
    <source>
        <dbReference type="SAM" id="Phobius"/>
    </source>
</evidence>
<dbReference type="KEGG" id="pmq:PM3016_834"/>
<dbReference type="Gene3D" id="3.40.50.720">
    <property type="entry name" value="NAD(P)-binding Rossmann-like Domain"/>
    <property type="match status" value="1"/>
</dbReference>
<comment type="subcellular location">
    <subcellularLocation>
        <location evidence="1">Membrane</location>
        <topology evidence="1">Multi-pass membrane protein</topology>
    </subcellularLocation>
</comment>
<dbReference type="PANTHER" id="PTHR30576">
    <property type="entry name" value="COLANIC BIOSYNTHESIS UDP-GLUCOSE LIPID CARRIER TRANSFERASE"/>
    <property type="match status" value="1"/>
</dbReference>
<name>H6N938_9BACL</name>
<feature type="transmembrane region" description="Helical" evidence="7">
    <location>
        <begin position="109"/>
        <end position="128"/>
    </location>
</feature>
<dbReference type="GO" id="GO:0016780">
    <property type="term" value="F:phosphotransferase activity, for other substituted phosphate groups"/>
    <property type="evidence" value="ECO:0007669"/>
    <property type="project" value="TreeGrafter"/>
</dbReference>
<evidence type="ECO:0000256" key="5">
    <source>
        <dbReference type="ARBA" id="ARBA00022989"/>
    </source>
</evidence>
<feature type="transmembrane region" description="Helical" evidence="7">
    <location>
        <begin position="12"/>
        <end position="32"/>
    </location>
</feature>
<gene>
    <name evidence="9" type="ORF">PM3016_834</name>
</gene>
<dbReference type="PANTHER" id="PTHR30576:SF10">
    <property type="entry name" value="SLL5057 PROTEIN"/>
    <property type="match status" value="1"/>
</dbReference>
<evidence type="ECO:0000256" key="4">
    <source>
        <dbReference type="ARBA" id="ARBA00022692"/>
    </source>
</evidence>
<dbReference type="InterPro" id="IPR017475">
    <property type="entry name" value="EPS_sugar_tfrase"/>
</dbReference>
<keyword evidence="10" id="KW-1185">Reference proteome</keyword>
<evidence type="ECO:0000256" key="2">
    <source>
        <dbReference type="ARBA" id="ARBA00006464"/>
    </source>
</evidence>
<accession>H6N938</accession>
<keyword evidence="3 9" id="KW-0808">Transferase</keyword>
<dbReference type="AlphaFoldDB" id="H6N938"/>
<keyword evidence="5 7" id="KW-1133">Transmembrane helix</keyword>
<evidence type="ECO:0000256" key="6">
    <source>
        <dbReference type="ARBA" id="ARBA00023136"/>
    </source>
</evidence>
<protein>
    <submittedName>
        <fullName evidence="9">UDP-phosphate galactose phosphotransferase</fullName>
    </submittedName>
</protein>
<sequence>MHKFNKSSYVHLEMLFFDIIGLILSFVMSYFITNDVTLLHPMESYVWLLVIYVPIFFFSMSLSNMYHKLTFNYYDRIVRNVFKASFLSALFVAAMIFYTNDELEYSRMFYSIFMLSAFVITVVQRIAVYRSKGSAVMNGVKKTIIIGVPSVIHKFEYFITKTNVKMDLAGYIHVESDEEELAAPTLGRLDELEEILKRHVVDEVIFAVGDQHIAKVEHAVALCEDMGITTRLVLNIYNLNISKTHFTAVGTLPMLTLHTVSLNVVELMMKRTLDILGALVGLLITGLASLIIIPLIKLDSPGPVLFAQDRVGVNGRVFKIYKFRSMYLDAEERKKELMKQNKVQGGFMFKMDDDPRITPIGRFLRKTSLDELPQFLNILKGEMSLVGTRPPTVDEVSRYKTHHYRRISIKPGLTGMWQIKGRSEVTNFDQVVQLDTAYIDQWSVWLDIKIIFRTIIVVLTSKGAY</sequence>
<evidence type="ECO:0000259" key="8">
    <source>
        <dbReference type="Pfam" id="PF02397"/>
    </source>
</evidence>